<reference evidence="1" key="1">
    <citation type="journal article" date="2015" name="Nature">
        <title>Complex archaea that bridge the gap between prokaryotes and eukaryotes.</title>
        <authorList>
            <person name="Spang A."/>
            <person name="Saw J.H."/>
            <person name="Jorgensen S.L."/>
            <person name="Zaremba-Niedzwiedzka K."/>
            <person name="Martijn J."/>
            <person name="Lind A.E."/>
            <person name="van Eijk R."/>
            <person name="Schleper C."/>
            <person name="Guy L."/>
            <person name="Ettema T.J."/>
        </authorList>
    </citation>
    <scope>NUCLEOTIDE SEQUENCE</scope>
</reference>
<accession>A0A0F9URQ2</accession>
<organism evidence="1">
    <name type="scientific">marine sediment metagenome</name>
    <dbReference type="NCBI Taxonomy" id="412755"/>
    <lineage>
        <taxon>unclassified sequences</taxon>
        <taxon>metagenomes</taxon>
        <taxon>ecological metagenomes</taxon>
    </lineage>
</organism>
<comment type="caution">
    <text evidence="1">The sequence shown here is derived from an EMBL/GenBank/DDBJ whole genome shotgun (WGS) entry which is preliminary data.</text>
</comment>
<sequence>MPKLSRGGRKELKETKSKIRSTLLVNYERALNEQLRRTNSRHKKKYPRRILEVFKSMITYRNIIRDAKTMIVDNKGMDYIDKKITDVVGLNLAEAPNEQLVLCVNEDKLEALDQFMFLYSSIFIDLVQRAEPKMPIDYMILYPSQAFKLSKEKLDMRGLAKVSNSVKKQMDSELFTLQSAYAVLPRRLNPDEDFVRKAKIPPNMFTRMITTMGWSVADLEEMNVETRGVFMNFLSLDLVVIEFGRKPTVERIEKMGITGMEEFDSINHEFLRIYISMSSGIIYIQGLEDVEVLEGQMMGDDIFPPTHAFFSEILWCIEFIYEMNKAFQNKVPVTRVLRRKHRRGKITRYNQSNVTKKHLKNQNPKYAYKNPKTKHKTPSGKWKWNYASMVSEYFRHYYYCDVEDCGKRIFKSGLIIICPNCKEPSWYMNDKCTDCESVLPKLMCFSGDEPHEMVIRVEKTKIKSHTRRPDLPERDTIIVTK</sequence>
<dbReference type="EMBL" id="LAZR01000069">
    <property type="protein sequence ID" value="KKN95775.1"/>
    <property type="molecule type" value="Genomic_DNA"/>
</dbReference>
<dbReference type="AlphaFoldDB" id="A0A0F9URQ2"/>
<proteinExistence type="predicted"/>
<evidence type="ECO:0000313" key="1">
    <source>
        <dbReference type="EMBL" id="KKN95775.1"/>
    </source>
</evidence>
<gene>
    <name evidence="1" type="ORF">LCGC14_0176440</name>
</gene>
<name>A0A0F9URQ2_9ZZZZ</name>
<protein>
    <submittedName>
        <fullName evidence="1">Uncharacterized protein</fullName>
    </submittedName>
</protein>